<dbReference type="FunFam" id="2.10.70.10:FF:000003">
    <property type="entry name" value="Versican core protein"/>
    <property type="match status" value="1"/>
</dbReference>
<feature type="disulfide bond" evidence="11">
    <location>
        <begin position="228"/>
        <end position="255"/>
    </location>
</feature>
<keyword evidence="4 11" id="KW-0768">Sushi</keyword>
<feature type="disulfide bond" evidence="11">
    <location>
        <begin position="2101"/>
        <end position="2128"/>
    </location>
</feature>
<feature type="disulfide bond" evidence="11">
    <location>
        <begin position="1632"/>
        <end position="1659"/>
    </location>
</feature>
<name>A0A8J1XZ98_OWEFU</name>
<accession>A0A8J1XZ98</accession>
<sequence length="2587" mass="286031">MQGDESVTCSKDKNWRGDIPLCYSKQCPFPAPLPYGEIIGSSYTFNSVITAKCDAGYILKGDKERTCQENGEWSGVEPNCTAVECTKPSYVISNGRMINTNFSYGATINYVCDVGYYIDGHTSRTCGADGDWDKTLPVCERIECPQPLRPLNGRYEGFEYKFKNTLKVVCRRGYEVVGEAYRTCLADGTWSGGESKCVKISCKRPLDIKNGKVIIQGTEYRQQIEYECNEGYEMIGQPRQKCGADKQWSSLPPYCAIIECGAPRLPSNMIQQKQIEYTFGSIVTYSCAAGHFYQGLLQQRCEKDKTWQWIGGIIPYCEKMDCGPPRSHANMLIEESSLTTYESIVKYTCREGYSYFGIIEQRCDENAVWSWVGSTVPICAAISCIDPPDLPGGLVTIHEGLNFGARIEYSCMPGFKMIGDGIWKCQADGQWSGSLPSCVTAGCPPPIDVSYGKVKGNSFNTGESIEYECQPGYVTIGISIRKCTVNGTWSGTLPSCRYVSCPPPPDCTGGRIKKPLTTYHYGNIVEYTCDEGFELRGTSKTECLANGTWSFTSPQCIAVSCPKPQEIFFGKVIGSSFKIGDSINYECRPGYVTVGVATRKCTANGAWSGSLPSCRYVLCPILPPFQNGKTETSSYHYGSIVKYQCNTGFEREGVATRECLENGTWSYAAPRCVAVSCPPPNEVRFSQVVGSSFKIGESIKYQCKPGYVTVGVSTRECMVNGSWSGTLPSCRYVNCGTPPACPNGNVIGTSFVYGSKIKYECKEGFEIQGLQESECQANGTWSLATPRCIAVSCPSPQDVAFTKIVGSSYKIGESVKYQCKQGYVTVGVSTRECMANGSWSGTLPSCRYVRCQTPPVFLHGKVVGTSYIYGSIIKYECNPGYERLGVGTRECLASGIWSHSQPRCKAILCHEPVEPSHGRVVKLGSGINFGQQIRFDCRTGYRLVGDHILTCLSNGSWSGLYGKCIRVSCPPPVKVRYATVNGSSYLFKDKIEYLCSSGYVAIGDAVRECLPTGSWSGSLPSCQRVTCPPPISFKNGQVIGTSYMAGETIIFKCDLGYELIGKRTSECSTSGDWSTAIPMCMKRKCEPLPPLLHGSTNNKLMHFGDQVRFDCDPGYRLSGTSVRQCQADGKWSGSNPYCIKVICARPVDVSHAEFIGDQRSFGVSIAYKCDPGYEIQGEANRTCTAKGIWSGATPSCLRISCKPLYQFEGGRIKGSSFKFGDKISYWCNNGYQLEGRSIRECLSNGSWSFTAPRCERISCYPPVSTSEMKIIGSSHKFGDRVRYICDPGYETIGNAVSECLANGSWSFVAPTCQIVVCPRPPDLQNGDIHASSYDFNSIIYYRCNSGFKLSGVKSRKCKANKDWSGATPICIATSCDQPNPLKNGTYRGSLAIGSIINYKCNNGFILVGDNIQKCQENRTWSKISVSCERIKCNDPQTINNGKIIGDSFRFGDLIKYRCEKGYVLKGKAERECLSDRSWSGLAPVCIMMACPAPPQLQHGKVLGTSFMFGSIIEYVCDIGYELTGPKERSCMENEKWSGEDSTCVIISCPQPDNIQHGNIQGNVHTYGQTIKYICTEGYEIIGESDRTCSRYKTWTGDLPLCKRVYCAPPAPFENGVVEGNDWEYGSSIKYLCDDGFELVGIAERWCLETKVWSDKDPSCVKISCPLPPDIDNSKVIQLDATFGGNIEYECEEGFYLVGNAIRNCNNDKTWSGNVPKCQRVSCDPPERIRHGEIIGTDYLFEDVIEYKCQHGFEVAGLAKRKCLSDGGWEGTTPSCKRMVCPTPGKPQNGNFIGGTFEFGHYIHFICNDGYEIKGEAVVTCIADEHGGAWDKLFPTCIMIVCPEPEKIEKGSLKGNMVKTQYGEIIQYQCEEGYIIEGNPRRRCQRDKTWSGTLPKCKMIECEPLGAVPNGEIIGYDHGFRDVITYVCRDGFEMTGSNKQTCQEDGTWSGKPPTCVPIQCPAPPPLPNGKIDGKYHEYKDKIQFTCDEGYVLVGESSLECMADKMWNGNFPSCRKISCGKPDVVENSESRGTSYNHGDEVEYRCEKGYRLEGHSRIRCQSDGKWSTSVPRCYLITCGPPPPVAFSITNGATFHVDDFVFYKCMDGYELNGNNLLQCASQGDWIGDLPTCEPVICGPPPVILFASTIVEKTTFGSRANYRCNEGYTIRGSLSVECKANRQWMSEIPAECVPITCGRPPLVTHGEVLIFEDTYKNFANYSCAKGYILEGKERLMCTSTGRWERPAPVCRHVACDSPRISSNAVVNGSDYSYESVIQYSCKVGFALHGDPYRECRRDGTWSGIVPQCHRIYCQSPTAVDHGRIMGDDYGYGATVEYVCDLGYFLEGDRFTRCTEDASWSAQPPVCKEASCPEPPPVPNTISLPVSTFMPGDSIELFCGLGYERKGDMNIVCLPNNTWSTPKGFCTKKHCGKPATNDRNVVIMGKATNQYNYRDRLVYMCRPGLSPISKRILTCMENGEWDITPGCQAQCKFKCKNGGICIKQNKCKCPQGFGGRHCEKAICILPCLNGGRCVGPFQCECRPGYIGTRCERAICSKECQHGGICTRPNRCRCPYGYLPPFCETRSHIRRLWT</sequence>
<feature type="disulfide bond" evidence="10">
    <location>
        <begin position="2567"/>
        <end position="2576"/>
    </location>
</feature>
<feature type="disulfide bond" evidence="11">
    <location>
        <begin position="877"/>
        <end position="904"/>
    </location>
</feature>
<dbReference type="SUPFAM" id="SSF57535">
    <property type="entry name" value="Complement control module/SCR domain"/>
    <property type="match status" value="42"/>
</dbReference>
<feature type="disulfide bond" evidence="11">
    <location>
        <begin position="1343"/>
        <end position="1370"/>
    </location>
</feature>
<evidence type="ECO:0000256" key="3">
    <source>
        <dbReference type="ARBA" id="ARBA00022525"/>
    </source>
</evidence>
<evidence type="ECO:0000313" key="13">
    <source>
        <dbReference type="Proteomes" id="UP000749559"/>
    </source>
</evidence>
<dbReference type="InterPro" id="IPR000436">
    <property type="entry name" value="Sushi_SCR_CCP_dom"/>
</dbReference>
<dbReference type="SMART" id="SM00032">
    <property type="entry name" value="CCP"/>
    <property type="match status" value="42"/>
</dbReference>
<feature type="disulfide bond" evidence="11">
    <location>
        <begin position="1927"/>
        <end position="1954"/>
    </location>
</feature>
<evidence type="ECO:0000256" key="7">
    <source>
        <dbReference type="ARBA" id="ARBA00023136"/>
    </source>
</evidence>
<dbReference type="FunFam" id="2.10.70.10:FF:000011">
    <property type="entry name" value="CUB and sushi domain-containing protein 3 isoform A"/>
    <property type="match status" value="1"/>
</dbReference>
<keyword evidence="9" id="KW-0325">Glycoprotein</keyword>
<evidence type="ECO:0000256" key="5">
    <source>
        <dbReference type="ARBA" id="ARBA00022729"/>
    </source>
</evidence>
<feature type="disulfide bond" evidence="11">
    <location>
        <begin position="2276"/>
        <end position="2303"/>
    </location>
</feature>
<feature type="disulfide bond" evidence="11">
    <location>
        <begin position="645"/>
        <end position="672"/>
    </location>
</feature>
<evidence type="ECO:0000256" key="10">
    <source>
        <dbReference type="PROSITE-ProRule" id="PRU00076"/>
    </source>
</evidence>
<feature type="disulfide bond" evidence="11">
    <location>
        <begin position="1111"/>
        <end position="1138"/>
    </location>
</feature>
<feature type="disulfide bond" evidence="11">
    <location>
        <begin position="703"/>
        <end position="730"/>
    </location>
</feature>
<dbReference type="Pfam" id="PF00084">
    <property type="entry name" value="Sushi"/>
    <property type="match status" value="42"/>
</dbReference>
<feature type="disulfide bond" evidence="11">
    <location>
        <begin position="170"/>
        <end position="197"/>
    </location>
</feature>
<comment type="caution">
    <text evidence="12">The sequence shown here is derived from an EMBL/GenBank/DDBJ whole genome shotgun (WGS) entry which is preliminary data.</text>
</comment>
<keyword evidence="13" id="KW-1185">Reference proteome</keyword>
<evidence type="ECO:0000256" key="9">
    <source>
        <dbReference type="ARBA" id="ARBA00023180"/>
    </source>
</evidence>
<feature type="disulfide bond" evidence="11">
    <location>
        <begin position="1748"/>
        <end position="1775"/>
    </location>
</feature>
<feature type="disulfide bond" evidence="11">
    <location>
        <begin position="995"/>
        <end position="1022"/>
    </location>
</feature>
<evidence type="ECO:0000256" key="4">
    <source>
        <dbReference type="ARBA" id="ARBA00022659"/>
    </source>
</evidence>
<dbReference type="OrthoDB" id="6515930at2759"/>
<feature type="disulfide bond" evidence="10">
    <location>
        <begin position="2535"/>
        <end position="2544"/>
    </location>
</feature>
<feature type="disulfide bond" evidence="11">
    <location>
        <begin position="2218"/>
        <end position="2245"/>
    </location>
</feature>
<dbReference type="Gene3D" id="2.10.70.10">
    <property type="entry name" value="Complement Module, domain 1"/>
    <property type="match status" value="42"/>
</dbReference>
<keyword evidence="7" id="KW-0472">Membrane</keyword>
<dbReference type="PROSITE" id="PS00022">
    <property type="entry name" value="EGF_1"/>
    <property type="match status" value="1"/>
</dbReference>
<dbReference type="Gene3D" id="2.10.25.10">
    <property type="entry name" value="Laminin"/>
    <property type="match status" value="3"/>
</dbReference>
<protein>
    <submittedName>
        <fullName evidence="12">Uncharacterized protein</fullName>
    </submittedName>
</protein>
<feature type="disulfide bond" evidence="11">
    <location>
        <begin position="1458"/>
        <end position="1485"/>
    </location>
</feature>
<feature type="disulfide bond" evidence="11">
    <location>
        <begin position="1574"/>
        <end position="1601"/>
    </location>
</feature>
<evidence type="ECO:0000256" key="6">
    <source>
        <dbReference type="ARBA" id="ARBA00022737"/>
    </source>
</evidence>
<feature type="disulfide bond" evidence="11">
    <location>
        <begin position="2393"/>
        <end position="2420"/>
    </location>
</feature>
<dbReference type="CDD" id="cd00054">
    <property type="entry name" value="EGF_CA"/>
    <property type="match status" value="1"/>
</dbReference>
<feature type="disulfide bond" evidence="11">
    <location>
        <begin position="469"/>
        <end position="496"/>
    </location>
</feature>
<dbReference type="GO" id="GO:0005576">
    <property type="term" value="C:extracellular region"/>
    <property type="evidence" value="ECO:0007669"/>
    <property type="project" value="UniProtKB-SubCell"/>
</dbReference>
<feature type="disulfide bond" evidence="10">
    <location>
        <begin position="2517"/>
        <end position="2527"/>
    </location>
</feature>
<dbReference type="PROSITE" id="PS50026">
    <property type="entry name" value="EGF_3"/>
    <property type="match status" value="2"/>
</dbReference>
<evidence type="ECO:0000313" key="12">
    <source>
        <dbReference type="EMBL" id="CAH1773668.1"/>
    </source>
</evidence>
<feature type="disulfide bond" evidence="11">
    <location>
        <begin position="529"/>
        <end position="556"/>
    </location>
</feature>
<feature type="disulfide bond" evidence="11">
    <location>
        <begin position="2043"/>
        <end position="2070"/>
    </location>
</feature>
<dbReference type="InterPro" id="IPR035976">
    <property type="entry name" value="Sushi/SCR/CCP_sf"/>
</dbReference>
<keyword evidence="5" id="KW-0732">Signal</keyword>
<keyword evidence="3" id="KW-0964">Secreted</keyword>
<dbReference type="InterPro" id="IPR000742">
    <property type="entry name" value="EGF"/>
</dbReference>
<keyword evidence="8 10" id="KW-1015">Disulfide bond</keyword>
<feature type="disulfide bond" evidence="11">
    <location>
        <begin position="1400"/>
        <end position="1427"/>
    </location>
</feature>
<feature type="disulfide bond" evidence="11">
    <location>
        <begin position="819"/>
        <end position="846"/>
    </location>
</feature>
<dbReference type="PANTHER" id="PTHR46393:SF7">
    <property type="entry name" value="COMPLEMENT C2"/>
    <property type="match status" value="1"/>
</dbReference>
<proteinExistence type="predicted"/>
<feature type="disulfide bond" evidence="11">
    <location>
        <begin position="1869"/>
        <end position="1896"/>
    </location>
</feature>
<dbReference type="PANTHER" id="PTHR46393">
    <property type="entry name" value="SUSHI DOMAIN-CONTAINING PROTEIN"/>
    <property type="match status" value="1"/>
</dbReference>
<feature type="disulfide bond" evidence="10">
    <location>
        <begin position="2549"/>
        <end position="2559"/>
    </location>
</feature>
<feature type="disulfide bond" evidence="11">
    <location>
        <begin position="112"/>
        <end position="139"/>
    </location>
</feature>
<gene>
    <name evidence="12" type="ORF">OFUS_LOCUS1238</name>
</gene>
<dbReference type="PROSITE" id="PS50923">
    <property type="entry name" value="SUSHI"/>
    <property type="match status" value="43"/>
</dbReference>
<dbReference type="SMART" id="SM00181">
    <property type="entry name" value="EGF"/>
    <property type="match status" value="4"/>
</dbReference>
<comment type="caution">
    <text evidence="10">Lacks conserved residue(s) required for the propagation of feature annotation.</text>
</comment>
<feature type="disulfide bond" evidence="11">
    <location>
        <begin position="1285"/>
        <end position="1312"/>
    </location>
</feature>
<feature type="disulfide bond" evidence="11">
    <location>
        <begin position="411"/>
        <end position="438"/>
    </location>
</feature>
<feature type="disulfide bond" evidence="11">
    <location>
        <begin position="1516"/>
        <end position="1543"/>
    </location>
</feature>
<feature type="disulfide bond" evidence="11">
    <location>
        <begin position="53"/>
        <end position="80"/>
    </location>
</feature>
<dbReference type="GO" id="GO:0016020">
    <property type="term" value="C:membrane"/>
    <property type="evidence" value="ECO:0007669"/>
    <property type="project" value="UniProtKB-SubCell"/>
</dbReference>
<evidence type="ECO:0000256" key="1">
    <source>
        <dbReference type="ARBA" id="ARBA00004370"/>
    </source>
</evidence>
<dbReference type="Proteomes" id="UP000749559">
    <property type="component" value="Unassembled WGS sequence"/>
</dbReference>
<feature type="disulfide bond" evidence="11">
    <location>
        <begin position="937"/>
        <end position="964"/>
    </location>
</feature>
<feature type="disulfide bond" evidence="11">
    <location>
        <begin position="1169"/>
        <end position="1196"/>
    </location>
</feature>
<evidence type="ECO:0000256" key="8">
    <source>
        <dbReference type="ARBA" id="ARBA00023157"/>
    </source>
</evidence>
<evidence type="ECO:0000256" key="2">
    <source>
        <dbReference type="ARBA" id="ARBA00004613"/>
    </source>
</evidence>
<feature type="disulfide bond" evidence="11">
    <location>
        <begin position="587"/>
        <end position="614"/>
    </location>
</feature>
<dbReference type="CDD" id="cd00033">
    <property type="entry name" value="CCP"/>
    <property type="match status" value="42"/>
</dbReference>
<feature type="disulfide bond" evidence="11">
    <location>
        <begin position="1227"/>
        <end position="1254"/>
    </location>
</feature>
<keyword evidence="10" id="KW-0245">EGF-like domain</keyword>
<keyword evidence="6" id="KW-0677">Repeat</keyword>
<evidence type="ECO:0000256" key="11">
    <source>
        <dbReference type="PROSITE-ProRule" id="PRU00302"/>
    </source>
</evidence>
<feature type="disulfide bond" evidence="11">
    <location>
        <begin position="1690"/>
        <end position="1717"/>
    </location>
</feature>
<feature type="disulfide bond" evidence="11">
    <location>
        <begin position="2334"/>
        <end position="2361"/>
    </location>
</feature>
<reference evidence="12" key="1">
    <citation type="submission" date="2022-03" db="EMBL/GenBank/DDBJ databases">
        <authorList>
            <person name="Martin C."/>
        </authorList>
    </citation>
    <scope>NUCLEOTIDE SEQUENCE</scope>
</reference>
<dbReference type="FunFam" id="2.10.70.10:FF:000014">
    <property type="entry name" value="Membrane cofactor protein"/>
    <property type="match status" value="1"/>
</dbReference>
<feature type="disulfide bond" evidence="11">
    <location>
        <begin position="1985"/>
        <end position="2012"/>
    </location>
</feature>
<comment type="subcellular location">
    <subcellularLocation>
        <location evidence="1">Membrane</location>
    </subcellularLocation>
    <subcellularLocation>
        <location evidence="2">Secreted</location>
    </subcellularLocation>
</comment>
<dbReference type="PROSITE" id="PS01186">
    <property type="entry name" value="EGF_2"/>
    <property type="match status" value="2"/>
</dbReference>
<dbReference type="EMBL" id="CAIIXF020000001">
    <property type="protein sequence ID" value="CAH1773668.1"/>
    <property type="molecule type" value="Genomic_DNA"/>
</dbReference>
<feature type="disulfide bond" evidence="11">
    <location>
        <begin position="761"/>
        <end position="788"/>
    </location>
</feature>
<feature type="disulfide bond" evidence="11">
    <location>
        <begin position="1053"/>
        <end position="1080"/>
    </location>
</feature>
<organism evidence="12 13">
    <name type="scientific">Owenia fusiformis</name>
    <name type="common">Polychaete worm</name>
    <dbReference type="NCBI Taxonomy" id="6347"/>
    <lineage>
        <taxon>Eukaryota</taxon>
        <taxon>Metazoa</taxon>
        <taxon>Spiralia</taxon>
        <taxon>Lophotrochozoa</taxon>
        <taxon>Annelida</taxon>
        <taxon>Polychaeta</taxon>
        <taxon>Sedentaria</taxon>
        <taxon>Canalipalpata</taxon>
        <taxon>Sabellida</taxon>
        <taxon>Oweniida</taxon>
        <taxon>Oweniidae</taxon>
        <taxon>Owenia</taxon>
    </lineage>
</organism>